<dbReference type="InterPro" id="IPR001469">
    <property type="entry name" value="ATP_synth_F1_dsu/esu"/>
</dbReference>
<dbReference type="GO" id="GO:0045259">
    <property type="term" value="C:proton-transporting ATP synthase complex"/>
    <property type="evidence" value="ECO:0007669"/>
    <property type="project" value="UniProtKB-KW"/>
</dbReference>
<keyword evidence="7 8" id="KW-0066">ATP synthesis</keyword>
<proteinExistence type="inferred from homology"/>
<organism evidence="11 12">
    <name type="scientific">Raineyella fluvialis</name>
    <dbReference type="NCBI Taxonomy" id="2662261"/>
    <lineage>
        <taxon>Bacteria</taxon>
        <taxon>Bacillati</taxon>
        <taxon>Actinomycetota</taxon>
        <taxon>Actinomycetes</taxon>
        <taxon>Propionibacteriales</taxon>
        <taxon>Propionibacteriaceae</taxon>
        <taxon>Raineyella</taxon>
    </lineage>
</organism>
<evidence type="ECO:0000256" key="8">
    <source>
        <dbReference type="HAMAP-Rule" id="MF_00530"/>
    </source>
</evidence>
<evidence type="ECO:0000256" key="3">
    <source>
        <dbReference type="ARBA" id="ARBA00022448"/>
    </source>
</evidence>
<comment type="function">
    <text evidence="8">Produces ATP from ADP in the presence of a proton gradient across the membrane.</text>
</comment>
<keyword evidence="8" id="KW-0375">Hydrogen ion transport</keyword>
<comment type="subcellular location">
    <subcellularLocation>
        <location evidence="1 8">Cell membrane</location>
        <topology evidence="1 8">Peripheral membrane protein</topology>
    </subcellularLocation>
</comment>
<comment type="subunit">
    <text evidence="8 9">F-type ATPases have 2 components, CF(1) - the catalytic core - and CF(0) - the membrane proton channel. CF(1) has five subunits: alpha(3), beta(3), gamma(1), delta(1), epsilon(1). CF(0) has three main subunits: a, b and c.</text>
</comment>
<evidence type="ECO:0000256" key="2">
    <source>
        <dbReference type="ARBA" id="ARBA00005712"/>
    </source>
</evidence>
<reference evidence="11 12" key="1">
    <citation type="submission" date="2019-10" db="EMBL/GenBank/DDBJ databases">
        <title>Genomic analysis of Raineyella sp. CBA3103.</title>
        <authorList>
            <person name="Roh S.W."/>
        </authorList>
    </citation>
    <scope>NUCLEOTIDE SEQUENCE [LARGE SCALE GENOMIC DNA]</scope>
    <source>
        <strain evidence="11 12">CBA3103</strain>
    </source>
</reference>
<sequence length="143" mass="15539">MATSTLHVEVVSAERSIWSGEAVNIIARTVEGDIGILPGHSPLVALLQPSAVEIFTLEGNREVVAVDGGFISVAQGRVSVLSAFARLGHEIDQHEAEQEYVAARERLEHEADDEETRQHFNRARAQVRAAEKYTGQASPELAV</sequence>
<evidence type="ECO:0000259" key="10">
    <source>
        <dbReference type="Pfam" id="PF02823"/>
    </source>
</evidence>
<dbReference type="CDD" id="cd12152">
    <property type="entry name" value="F1-ATPase_delta"/>
    <property type="match status" value="1"/>
</dbReference>
<dbReference type="Pfam" id="PF02823">
    <property type="entry name" value="ATP-synt_DE_N"/>
    <property type="match status" value="1"/>
</dbReference>
<dbReference type="PANTHER" id="PTHR13822">
    <property type="entry name" value="ATP SYNTHASE DELTA/EPSILON CHAIN"/>
    <property type="match status" value="1"/>
</dbReference>
<evidence type="ECO:0000256" key="5">
    <source>
        <dbReference type="ARBA" id="ARBA00023136"/>
    </source>
</evidence>
<evidence type="ECO:0000256" key="4">
    <source>
        <dbReference type="ARBA" id="ARBA00023065"/>
    </source>
</evidence>
<dbReference type="InterPro" id="IPR020546">
    <property type="entry name" value="ATP_synth_F1_dsu/esu_N"/>
</dbReference>
<dbReference type="GO" id="GO:0005524">
    <property type="term" value="F:ATP binding"/>
    <property type="evidence" value="ECO:0007669"/>
    <property type="project" value="UniProtKB-UniRule"/>
</dbReference>
<protein>
    <recommendedName>
        <fullName evidence="8">ATP synthase epsilon chain</fullName>
    </recommendedName>
    <alternativeName>
        <fullName evidence="8">ATP synthase F1 sector epsilon subunit</fullName>
    </alternativeName>
    <alternativeName>
        <fullName evidence="8">F-ATPase epsilon subunit</fullName>
    </alternativeName>
</protein>
<accession>A0A5Q2FF85</accession>
<dbReference type="HAMAP" id="MF_00530">
    <property type="entry name" value="ATP_synth_epsil_bac"/>
    <property type="match status" value="1"/>
</dbReference>
<dbReference type="NCBIfam" id="NF009977">
    <property type="entry name" value="PRK13442.1"/>
    <property type="match status" value="1"/>
</dbReference>
<evidence type="ECO:0000256" key="1">
    <source>
        <dbReference type="ARBA" id="ARBA00004202"/>
    </source>
</evidence>
<evidence type="ECO:0000256" key="6">
    <source>
        <dbReference type="ARBA" id="ARBA00023196"/>
    </source>
</evidence>
<evidence type="ECO:0000256" key="9">
    <source>
        <dbReference type="RuleBase" id="RU003656"/>
    </source>
</evidence>
<gene>
    <name evidence="8" type="primary">atpC</name>
    <name evidence="11" type="ORF">Rai3103_13265</name>
</gene>
<keyword evidence="4 8" id="KW-0406">Ion transport</keyword>
<dbReference type="GO" id="GO:0005886">
    <property type="term" value="C:plasma membrane"/>
    <property type="evidence" value="ECO:0007669"/>
    <property type="project" value="UniProtKB-SubCell"/>
</dbReference>
<keyword evidence="6 8" id="KW-0139">CF(1)</keyword>
<dbReference type="KEGG" id="rain:Rai3103_13265"/>
<dbReference type="GO" id="GO:0046933">
    <property type="term" value="F:proton-transporting ATP synthase activity, rotational mechanism"/>
    <property type="evidence" value="ECO:0007669"/>
    <property type="project" value="UniProtKB-UniRule"/>
</dbReference>
<keyword evidence="8" id="KW-1003">Cell membrane</keyword>
<name>A0A5Q2FF85_9ACTN</name>
<dbReference type="SUPFAM" id="SSF51344">
    <property type="entry name" value="Epsilon subunit of F1F0-ATP synthase N-terminal domain"/>
    <property type="match status" value="1"/>
</dbReference>
<evidence type="ECO:0000313" key="12">
    <source>
        <dbReference type="Proteomes" id="UP000386847"/>
    </source>
</evidence>
<comment type="similarity">
    <text evidence="2 8 9">Belongs to the ATPase epsilon chain family.</text>
</comment>
<dbReference type="NCBIfam" id="TIGR01216">
    <property type="entry name" value="ATP_synt_epsi"/>
    <property type="match status" value="1"/>
</dbReference>
<dbReference type="Gene3D" id="2.60.15.10">
    <property type="entry name" value="F0F1 ATP synthase delta/epsilon subunit, N-terminal"/>
    <property type="match status" value="1"/>
</dbReference>
<dbReference type="PANTHER" id="PTHR13822:SF10">
    <property type="entry name" value="ATP SYNTHASE EPSILON CHAIN, CHLOROPLASTIC"/>
    <property type="match status" value="1"/>
</dbReference>
<feature type="domain" description="ATP synthase F1 complex delta/epsilon subunit N-terminal" evidence="10">
    <location>
        <begin position="6"/>
        <end position="82"/>
    </location>
</feature>
<keyword evidence="3 8" id="KW-0813">Transport</keyword>
<dbReference type="Proteomes" id="UP000386847">
    <property type="component" value="Chromosome"/>
</dbReference>
<dbReference type="EMBL" id="CP045725">
    <property type="protein sequence ID" value="QGF24457.1"/>
    <property type="molecule type" value="Genomic_DNA"/>
</dbReference>
<dbReference type="RefSeq" id="WP_153572986.1">
    <property type="nucleotide sequence ID" value="NZ_CP045725.1"/>
</dbReference>
<keyword evidence="12" id="KW-1185">Reference proteome</keyword>
<evidence type="ECO:0000313" key="11">
    <source>
        <dbReference type="EMBL" id="QGF24457.1"/>
    </source>
</evidence>
<keyword evidence="5 8" id="KW-0472">Membrane</keyword>
<dbReference type="InterPro" id="IPR036771">
    <property type="entry name" value="ATPsynth_dsu/esu_N"/>
</dbReference>
<evidence type="ECO:0000256" key="7">
    <source>
        <dbReference type="ARBA" id="ARBA00023310"/>
    </source>
</evidence>
<dbReference type="AlphaFoldDB" id="A0A5Q2FF85"/>